<accession>A0AAD7N842</accession>
<dbReference type="EMBL" id="JARJLG010000083">
    <property type="protein sequence ID" value="KAJ7750037.1"/>
    <property type="molecule type" value="Genomic_DNA"/>
</dbReference>
<evidence type="ECO:0000256" key="1">
    <source>
        <dbReference type="SAM" id="MobiDB-lite"/>
    </source>
</evidence>
<feature type="compositionally biased region" description="Low complexity" evidence="1">
    <location>
        <begin position="10"/>
        <end position="21"/>
    </location>
</feature>
<proteinExistence type="predicted"/>
<dbReference type="Proteomes" id="UP001215280">
    <property type="component" value="Unassembled WGS sequence"/>
</dbReference>
<reference evidence="2" key="1">
    <citation type="submission" date="2023-03" db="EMBL/GenBank/DDBJ databases">
        <title>Massive genome expansion in bonnet fungi (Mycena s.s.) driven by repeated elements and novel gene families across ecological guilds.</title>
        <authorList>
            <consortium name="Lawrence Berkeley National Laboratory"/>
            <person name="Harder C.B."/>
            <person name="Miyauchi S."/>
            <person name="Viragh M."/>
            <person name="Kuo A."/>
            <person name="Thoen E."/>
            <person name="Andreopoulos B."/>
            <person name="Lu D."/>
            <person name="Skrede I."/>
            <person name="Drula E."/>
            <person name="Henrissat B."/>
            <person name="Morin E."/>
            <person name="Kohler A."/>
            <person name="Barry K."/>
            <person name="LaButti K."/>
            <person name="Morin E."/>
            <person name="Salamov A."/>
            <person name="Lipzen A."/>
            <person name="Mereny Z."/>
            <person name="Hegedus B."/>
            <person name="Baldrian P."/>
            <person name="Stursova M."/>
            <person name="Weitz H."/>
            <person name="Taylor A."/>
            <person name="Grigoriev I.V."/>
            <person name="Nagy L.G."/>
            <person name="Martin F."/>
            <person name="Kauserud H."/>
        </authorList>
    </citation>
    <scope>NUCLEOTIDE SEQUENCE</scope>
    <source>
        <strain evidence="2">CBHHK188m</strain>
    </source>
</reference>
<evidence type="ECO:0000313" key="2">
    <source>
        <dbReference type="EMBL" id="KAJ7750037.1"/>
    </source>
</evidence>
<comment type="caution">
    <text evidence="2">The sequence shown here is derived from an EMBL/GenBank/DDBJ whole genome shotgun (WGS) entry which is preliminary data.</text>
</comment>
<protein>
    <submittedName>
        <fullName evidence="2">Uncharacterized protein</fullName>
    </submittedName>
</protein>
<feature type="region of interest" description="Disordered" evidence="1">
    <location>
        <begin position="323"/>
        <end position="353"/>
    </location>
</feature>
<gene>
    <name evidence="2" type="ORF">DFH07DRAFT_828012</name>
</gene>
<feature type="region of interest" description="Disordered" evidence="1">
    <location>
        <begin position="82"/>
        <end position="108"/>
    </location>
</feature>
<name>A0AAD7N842_9AGAR</name>
<organism evidence="2 3">
    <name type="scientific">Mycena maculata</name>
    <dbReference type="NCBI Taxonomy" id="230809"/>
    <lineage>
        <taxon>Eukaryota</taxon>
        <taxon>Fungi</taxon>
        <taxon>Dikarya</taxon>
        <taxon>Basidiomycota</taxon>
        <taxon>Agaricomycotina</taxon>
        <taxon>Agaricomycetes</taxon>
        <taxon>Agaricomycetidae</taxon>
        <taxon>Agaricales</taxon>
        <taxon>Marasmiineae</taxon>
        <taxon>Mycenaceae</taxon>
        <taxon>Mycena</taxon>
    </lineage>
</organism>
<keyword evidence="3" id="KW-1185">Reference proteome</keyword>
<dbReference type="AlphaFoldDB" id="A0AAD7N842"/>
<evidence type="ECO:0000313" key="3">
    <source>
        <dbReference type="Proteomes" id="UP001215280"/>
    </source>
</evidence>
<feature type="region of interest" description="Disordered" evidence="1">
    <location>
        <begin position="1"/>
        <end position="34"/>
    </location>
</feature>
<sequence length="416" mass="44334">MTSSVMDTMSAPPASAPEVASNRQPPRPRISTSGVNIMKKFAEDSGWHPTKDDVATMCAQIKSLGGNDEVTCTAEKVTNWFKRNHPDRPRPSRAKSARAPATPPIPTCNPKYPSLSPKVLENLCFTWQAVHPKDTIEDDWKKNPFFLGLGATHEDLLAWIAERRVLDAQAGANANTGAVASGSGSANSVASGSSIQVAASTSASARAGLRVNVNMSAQGHDYGMLTPSDTTSPEPYPASTSTSPMTFPSVLPPAVPVSSASSAGAHRYHPYRSHTYRPPTPASRAASLALKSDPTLSPVMPAIATLPQSLPSSFLSYDTLAPEFQPESTPASSMSMSMSPPPPSPRSDSSDSDYGLRLLQAVKRALDDDDALMPDPNVPDPTTYAEFEERWRPMEESIRQCIVNLKIAAGLPPPEG</sequence>